<evidence type="ECO:0000313" key="6">
    <source>
        <dbReference type="Proteomes" id="UP000031271"/>
    </source>
</evidence>
<dbReference type="EMBL" id="FNHO01000013">
    <property type="protein sequence ID" value="SDM93209.1"/>
    <property type="molecule type" value="Genomic_DNA"/>
</dbReference>
<evidence type="ECO:0000259" key="3">
    <source>
        <dbReference type="Pfam" id="PF13192"/>
    </source>
</evidence>
<dbReference type="InterPro" id="IPR012336">
    <property type="entry name" value="Thioredoxin-like_fold"/>
</dbReference>
<gene>
    <name evidence="4" type="ORF">CL52_20370</name>
    <name evidence="5" type="ORF">SAMN05660875_11333</name>
</gene>
<feature type="disulfide bond" description="Redox-active" evidence="2">
    <location>
        <begin position="10"/>
        <end position="13"/>
    </location>
</feature>
<dbReference type="RefSeq" id="WP_043222756.1">
    <property type="nucleotide sequence ID" value="NZ_CP007511.1"/>
</dbReference>
<dbReference type="SUPFAM" id="SSF52833">
    <property type="entry name" value="Thioredoxin-like"/>
    <property type="match status" value="1"/>
</dbReference>
<keyword evidence="2" id="KW-0676">Redox-active center</keyword>
<evidence type="ECO:0000313" key="5">
    <source>
        <dbReference type="EMBL" id="SDM93209.1"/>
    </source>
</evidence>
<name>A0A8D4C8E3_9GAMM</name>
<dbReference type="PANTHER" id="PTHR36450:SF1">
    <property type="entry name" value="THIOREDOXIN"/>
    <property type="match status" value="1"/>
</dbReference>
<accession>A0A8D4C8E3</accession>
<reference evidence="6" key="1">
    <citation type="submission" date="2014-03" db="EMBL/GenBank/DDBJ databases">
        <title>Complete genome of Pseudomonas balearica DSM 6083T, a sewage water isolate from an enrichment with 2-methylnaphthalene.</title>
        <authorList>
            <person name="Salva-Serra F."/>
            <person name="Jaen-Luchoro D."/>
            <person name="Busquets A."/>
            <person name="Pena A."/>
            <person name="Gomila M."/>
            <person name="Bosch R."/>
            <person name="Nogales B."/>
            <person name="Garcia-Valdes E."/>
            <person name="Lalucat J."/>
            <person name="Bennasar A."/>
        </authorList>
    </citation>
    <scope>NUCLEOTIDE SEQUENCE [LARGE SCALE GENOMIC DNA]</scope>
    <source>
        <strain evidence="6">DSM 6083</strain>
    </source>
</reference>
<keyword evidence="7" id="KW-1185">Reference proteome</keyword>
<dbReference type="Gene3D" id="3.40.30.10">
    <property type="entry name" value="Glutaredoxin"/>
    <property type="match status" value="1"/>
</dbReference>
<feature type="domain" description="Thioredoxin-like fold" evidence="3">
    <location>
        <begin position="1"/>
        <end position="75"/>
    </location>
</feature>
<sequence>MKLTIYGSGCAKCQQLTLNTEAAARRLGLAFAVEKVTDVNAIIDAGVLRTPALAVDEEILVEGKVPSSSELEALLGG</sequence>
<evidence type="ECO:0000256" key="1">
    <source>
        <dbReference type="PIRSR" id="PIRSR037031-50"/>
    </source>
</evidence>
<reference evidence="4 6" key="3">
    <citation type="journal article" name="Genome Announc.">
        <title>Complete Genome Sequence of Pseudomonas balearica DSM 6083T.</title>
        <authorList>
            <person name="Bennasar-Figueras A."/>
            <person name="Salva-Serra F."/>
            <person name="Jaen-Luchoro D."/>
            <person name="Segui C."/>
            <person name="Aliaga F."/>
            <person name="Busquets A."/>
            <person name="Gomila M."/>
            <person name="Moore E.R."/>
            <person name="Lalucat J."/>
        </authorList>
    </citation>
    <scope>NUCLEOTIDE SEQUENCE [LARGE SCALE GENOMIC DNA]</scope>
    <source>
        <strain evidence="6">DSM 6083</strain>
        <strain evidence="4">DSM6083</strain>
    </source>
</reference>
<proteinExistence type="predicted"/>
<dbReference type="AlphaFoldDB" id="A0A8D4C8E3"/>
<dbReference type="Proteomes" id="UP000031271">
    <property type="component" value="Chromosome"/>
</dbReference>
<dbReference type="GeneID" id="77262234"/>
<protein>
    <submittedName>
        <fullName evidence="4 5">Redox-active disulfide protein 2</fullName>
    </submittedName>
</protein>
<keyword evidence="2" id="KW-1015">Disulfide bond</keyword>
<dbReference type="EMBL" id="CP007511">
    <property type="protein sequence ID" value="AJE17288.1"/>
    <property type="molecule type" value="Genomic_DNA"/>
</dbReference>
<organism evidence="4 6">
    <name type="scientific">Stutzerimonas balearica DSM 6083</name>
    <dbReference type="NCBI Taxonomy" id="1123016"/>
    <lineage>
        <taxon>Bacteria</taxon>
        <taxon>Pseudomonadati</taxon>
        <taxon>Pseudomonadota</taxon>
        <taxon>Gammaproteobacteria</taxon>
        <taxon>Pseudomonadales</taxon>
        <taxon>Pseudomonadaceae</taxon>
        <taxon>Stutzerimonas</taxon>
    </lineage>
</organism>
<dbReference type="InterPro" id="IPR005243">
    <property type="entry name" value="THIRX-like_proc"/>
</dbReference>
<reference evidence="5 7" key="2">
    <citation type="submission" date="2016-10" db="EMBL/GenBank/DDBJ databases">
        <authorList>
            <person name="Varghese N."/>
            <person name="Submissions S."/>
        </authorList>
    </citation>
    <scope>NUCLEOTIDE SEQUENCE [LARGE SCALE GENOMIC DNA]</scope>
    <source>
        <strain evidence="5 7">DSM 6083</strain>
    </source>
</reference>
<dbReference type="PIRSF" id="PIRSF037031">
    <property type="entry name" value="Redox_disulphide_2"/>
    <property type="match status" value="1"/>
</dbReference>
<dbReference type="NCBIfam" id="TIGR00412">
    <property type="entry name" value="redox_disulf_2"/>
    <property type="match status" value="1"/>
</dbReference>
<feature type="active site" description="Nucleophile" evidence="1">
    <location>
        <position position="13"/>
    </location>
</feature>
<dbReference type="KEGG" id="pbm:CL52_20370"/>
<evidence type="ECO:0000313" key="7">
    <source>
        <dbReference type="Proteomes" id="UP000182276"/>
    </source>
</evidence>
<feature type="active site" description="Nucleophile" evidence="1">
    <location>
        <position position="10"/>
    </location>
</feature>
<evidence type="ECO:0000313" key="4">
    <source>
        <dbReference type="EMBL" id="AJE17288.1"/>
    </source>
</evidence>
<dbReference type="PANTHER" id="PTHR36450">
    <property type="entry name" value="THIOREDOXIN"/>
    <property type="match status" value="1"/>
</dbReference>
<dbReference type="Pfam" id="PF13192">
    <property type="entry name" value="Thioredoxin_3"/>
    <property type="match status" value="1"/>
</dbReference>
<dbReference type="InterPro" id="IPR036249">
    <property type="entry name" value="Thioredoxin-like_sf"/>
</dbReference>
<dbReference type="Proteomes" id="UP000182276">
    <property type="component" value="Unassembled WGS sequence"/>
</dbReference>
<evidence type="ECO:0000256" key="2">
    <source>
        <dbReference type="PIRSR" id="PIRSR037031-51"/>
    </source>
</evidence>